<feature type="domain" description="Peptidase M1 membrane alanine aminopeptidase" evidence="14">
    <location>
        <begin position="224"/>
        <end position="437"/>
    </location>
</feature>
<evidence type="ECO:0000259" key="15">
    <source>
        <dbReference type="Pfam" id="PF11838"/>
    </source>
</evidence>
<keyword evidence="6 16" id="KW-0031">Aminopeptidase</keyword>
<evidence type="ECO:0000256" key="12">
    <source>
        <dbReference type="ARBA" id="ARBA00029811"/>
    </source>
</evidence>
<name>A0A246RLR3_9ACTN</name>
<evidence type="ECO:0000259" key="14">
    <source>
        <dbReference type="Pfam" id="PF01433"/>
    </source>
</evidence>
<evidence type="ECO:0000256" key="3">
    <source>
        <dbReference type="ARBA" id="ARBA00010136"/>
    </source>
</evidence>
<dbReference type="PANTHER" id="PTHR11533">
    <property type="entry name" value="PROTEASE M1 ZINC METALLOPROTEASE"/>
    <property type="match status" value="1"/>
</dbReference>
<dbReference type="InterPro" id="IPR024571">
    <property type="entry name" value="ERAP1-like_C_dom"/>
</dbReference>
<proteinExistence type="inferred from homology"/>
<evidence type="ECO:0000256" key="4">
    <source>
        <dbReference type="ARBA" id="ARBA00012564"/>
    </source>
</evidence>
<evidence type="ECO:0000313" key="17">
    <source>
        <dbReference type="Proteomes" id="UP000197174"/>
    </source>
</evidence>
<accession>A0A246RLR3</accession>
<sequence length="838" mass="90516">MPSLTRVEATARRALIDVESYQVDLDLTVGDERFRSTTTIRFRAATPDAETFVEVKPAVLEAVRLNDRELDPAALADGRFPLTGLAAENTLTVTAEMAYTNTGEGMHRFVDPADGATYLYAMSFLDEAPRIFAAFDQPDLKAPVTLTVTAPPQWTVAGNGPLAANPAPGRWEFAPTAPLASYFVTLIAGPWHVRRDSHGDIPLGVYCRQSLAAHLDADLDEILTVTRQCLDRFHQLFAEPYPFVKYDQAFVPEFNAGAMENPGLVTIRDDDVFRSAVTDSEREQRATTIAHEMAHMWFGDLVTMSWWDDLWLNESFAEYLGTRVTAEATRFDRAWTTFAIRRKAWGYAADQRPSTHPVAPQEVADAAQALLNFDGISYAKGASVLRQLVAWLGDDAFLAGLNQHFAAHRFGNATLADLLASLSAASGRDLTDWADRWLRHSQVNTLRTEISVDADGRWSSVAVVQTAPPEHPVLRPHRIAVGRYAPDGAVERVEVDLDPAADGGRTALPALTGRAAGLLLPNDGDLTFAKIRLDPASVDAVGTVLPTLTDPLARALLWEEALDAATDGERPVSAVVSLLTVALPTETEVAVAESVLARSRNLVDRYLDPLARDAALLRTADACAALLATAPAGGSLQLAAARGLLSATADADLLAGWLAGRGVPDGLAVDAELRWALLRRLVVLGAAGETEIAAEAATDRSATGAERAARCRAALPEVAAKEAAWEIVTRDTTRSNRLVEAAAEGFWQPEQAELTGTYVDRYFTEMPAAARRRTPWVAERVARLAFPRYAVAQPTLDSAATLLTRDDLTPGLRRSVVDAADDLRRALVARTAVAAAAA</sequence>
<comment type="cofactor">
    <cofactor evidence="2">
        <name>Zn(2+)</name>
        <dbReference type="ChEBI" id="CHEBI:29105"/>
    </cofactor>
</comment>
<dbReference type="InterPro" id="IPR001930">
    <property type="entry name" value="Peptidase_M1"/>
</dbReference>
<dbReference type="GO" id="GO:0042277">
    <property type="term" value="F:peptide binding"/>
    <property type="evidence" value="ECO:0007669"/>
    <property type="project" value="TreeGrafter"/>
</dbReference>
<keyword evidence="17" id="KW-1185">Reference proteome</keyword>
<dbReference type="GO" id="GO:0016285">
    <property type="term" value="F:alanyl aminopeptidase activity"/>
    <property type="evidence" value="ECO:0007669"/>
    <property type="project" value="UniProtKB-EC"/>
</dbReference>
<dbReference type="GO" id="GO:0005737">
    <property type="term" value="C:cytoplasm"/>
    <property type="evidence" value="ECO:0007669"/>
    <property type="project" value="TreeGrafter"/>
</dbReference>
<keyword evidence="10" id="KW-0862">Zinc</keyword>
<keyword evidence="7" id="KW-0645">Protease</keyword>
<evidence type="ECO:0000256" key="6">
    <source>
        <dbReference type="ARBA" id="ARBA00022438"/>
    </source>
</evidence>
<dbReference type="GO" id="GO:0043171">
    <property type="term" value="P:peptide catabolic process"/>
    <property type="evidence" value="ECO:0007669"/>
    <property type="project" value="TreeGrafter"/>
</dbReference>
<dbReference type="GO" id="GO:0016020">
    <property type="term" value="C:membrane"/>
    <property type="evidence" value="ECO:0007669"/>
    <property type="project" value="TreeGrafter"/>
</dbReference>
<dbReference type="GO" id="GO:0005615">
    <property type="term" value="C:extracellular space"/>
    <property type="evidence" value="ECO:0007669"/>
    <property type="project" value="TreeGrafter"/>
</dbReference>
<dbReference type="NCBIfam" id="TIGR02412">
    <property type="entry name" value="pepN_strep_liv"/>
    <property type="match status" value="1"/>
</dbReference>
<evidence type="ECO:0000256" key="8">
    <source>
        <dbReference type="ARBA" id="ARBA00022723"/>
    </source>
</evidence>
<dbReference type="Pfam" id="PF11838">
    <property type="entry name" value="ERAP1_C"/>
    <property type="match status" value="1"/>
</dbReference>
<dbReference type="InterPro" id="IPR014782">
    <property type="entry name" value="Peptidase_M1_dom"/>
</dbReference>
<evidence type="ECO:0000256" key="5">
    <source>
        <dbReference type="ARBA" id="ARBA00015611"/>
    </source>
</evidence>
<evidence type="ECO:0000256" key="9">
    <source>
        <dbReference type="ARBA" id="ARBA00022801"/>
    </source>
</evidence>
<keyword evidence="9" id="KW-0378">Hydrolase</keyword>
<dbReference type="GO" id="GO:0008270">
    <property type="term" value="F:zinc ion binding"/>
    <property type="evidence" value="ECO:0007669"/>
    <property type="project" value="InterPro"/>
</dbReference>
<dbReference type="OrthoDB" id="100605at2"/>
<dbReference type="GO" id="GO:0070006">
    <property type="term" value="F:metalloaminopeptidase activity"/>
    <property type="evidence" value="ECO:0007669"/>
    <property type="project" value="TreeGrafter"/>
</dbReference>
<dbReference type="CDD" id="cd09602">
    <property type="entry name" value="M1_APN"/>
    <property type="match status" value="1"/>
</dbReference>
<dbReference type="EC" id="3.4.11.2" evidence="4"/>
<dbReference type="PRINTS" id="PR00756">
    <property type="entry name" value="ALADIPTASE"/>
</dbReference>
<dbReference type="InterPro" id="IPR027268">
    <property type="entry name" value="Peptidase_M4/M1_CTD_sf"/>
</dbReference>
<evidence type="ECO:0000256" key="7">
    <source>
        <dbReference type="ARBA" id="ARBA00022670"/>
    </source>
</evidence>
<dbReference type="GO" id="GO:0006508">
    <property type="term" value="P:proteolysis"/>
    <property type="evidence" value="ECO:0007669"/>
    <property type="project" value="UniProtKB-KW"/>
</dbReference>
<protein>
    <recommendedName>
        <fullName evidence="5">Aminopeptidase N</fullName>
        <ecNumber evidence="4">3.4.11.2</ecNumber>
    </recommendedName>
    <alternativeName>
        <fullName evidence="12">Alanine aminopeptidase</fullName>
    </alternativeName>
    <alternativeName>
        <fullName evidence="13">Lysyl aminopeptidase</fullName>
    </alternativeName>
</protein>
<dbReference type="InterPro" id="IPR042097">
    <property type="entry name" value="Aminopeptidase_N-like_N_sf"/>
</dbReference>
<dbReference type="FunFam" id="1.10.390.10:FF:000004">
    <property type="entry name" value="Aminopeptidase N"/>
    <property type="match status" value="1"/>
</dbReference>
<dbReference type="RefSeq" id="WP_088644364.1">
    <property type="nucleotide sequence ID" value="NZ_MZMV01000021.1"/>
</dbReference>
<dbReference type="InterPro" id="IPR050344">
    <property type="entry name" value="Peptidase_M1_aminopeptidases"/>
</dbReference>
<dbReference type="Gene3D" id="1.10.390.10">
    <property type="entry name" value="Neutral Protease Domain 2"/>
    <property type="match status" value="1"/>
</dbReference>
<comment type="caution">
    <text evidence="16">The sequence shown here is derived from an EMBL/GenBank/DDBJ whole genome shotgun (WGS) entry which is preliminary data.</text>
</comment>
<dbReference type="SUPFAM" id="SSF55486">
    <property type="entry name" value="Metalloproteases ('zincins'), catalytic domain"/>
    <property type="match status" value="1"/>
</dbReference>
<evidence type="ECO:0000256" key="1">
    <source>
        <dbReference type="ARBA" id="ARBA00000098"/>
    </source>
</evidence>
<evidence type="ECO:0000256" key="13">
    <source>
        <dbReference type="ARBA" id="ARBA00031533"/>
    </source>
</evidence>
<dbReference type="AlphaFoldDB" id="A0A246RLR3"/>
<dbReference type="SUPFAM" id="SSF63737">
    <property type="entry name" value="Leukotriene A4 hydrolase N-terminal domain"/>
    <property type="match status" value="1"/>
</dbReference>
<evidence type="ECO:0000256" key="11">
    <source>
        <dbReference type="ARBA" id="ARBA00023049"/>
    </source>
</evidence>
<comment type="similarity">
    <text evidence="3">Belongs to the peptidase M1 family.</text>
</comment>
<evidence type="ECO:0000313" key="16">
    <source>
        <dbReference type="EMBL" id="OWV07344.1"/>
    </source>
</evidence>
<evidence type="ECO:0000256" key="10">
    <source>
        <dbReference type="ARBA" id="ARBA00022833"/>
    </source>
</evidence>
<dbReference type="Proteomes" id="UP000197174">
    <property type="component" value="Unassembled WGS sequence"/>
</dbReference>
<dbReference type="PANTHER" id="PTHR11533:SF174">
    <property type="entry name" value="PUROMYCIN-SENSITIVE AMINOPEPTIDASE-RELATED"/>
    <property type="match status" value="1"/>
</dbReference>
<dbReference type="Gene3D" id="2.60.40.1730">
    <property type="entry name" value="tricorn interacting facor f3 domain"/>
    <property type="match status" value="1"/>
</dbReference>
<evidence type="ECO:0000256" key="2">
    <source>
        <dbReference type="ARBA" id="ARBA00001947"/>
    </source>
</evidence>
<gene>
    <name evidence="16" type="ORF">B5D80_14355</name>
</gene>
<keyword evidence="8" id="KW-0479">Metal-binding</keyword>
<dbReference type="EMBL" id="MZMV01000021">
    <property type="protein sequence ID" value="OWV07344.1"/>
    <property type="molecule type" value="Genomic_DNA"/>
</dbReference>
<feature type="domain" description="ERAP1-like C-terminal" evidence="15">
    <location>
        <begin position="519"/>
        <end position="825"/>
    </location>
</feature>
<organism evidence="16 17">
    <name type="scientific">Micromonospora wenchangensis</name>
    <dbReference type="NCBI Taxonomy" id="1185415"/>
    <lineage>
        <taxon>Bacteria</taxon>
        <taxon>Bacillati</taxon>
        <taxon>Actinomycetota</taxon>
        <taxon>Actinomycetes</taxon>
        <taxon>Micromonosporales</taxon>
        <taxon>Micromonosporaceae</taxon>
        <taxon>Micromonospora</taxon>
    </lineage>
</organism>
<comment type="catalytic activity">
    <reaction evidence="1">
        <text>Release of an N-terminal amino acid, Xaa-|-Yaa- from a peptide, amide or arylamide. Xaa is preferably Ala, but may be most amino acids including Pro (slow action). When a terminal hydrophobic residue is followed by a prolyl residue, the two may be released as an intact Xaa-Pro dipeptide.</text>
        <dbReference type="EC" id="3.4.11.2"/>
    </reaction>
</comment>
<reference evidence="16 17" key="1">
    <citation type="submission" date="2017-03" db="EMBL/GenBank/DDBJ databases">
        <title>Whole genome sequence of Micromonospora wenchangensis, isolated from mangrove soil.</title>
        <authorList>
            <person name="Yang H."/>
        </authorList>
    </citation>
    <scope>NUCLEOTIDE SEQUENCE [LARGE SCALE GENOMIC DNA]</scope>
    <source>
        <strain evidence="16 17">CCTCC AA 2012002</strain>
    </source>
</reference>
<dbReference type="Pfam" id="PF01433">
    <property type="entry name" value="Peptidase_M1"/>
    <property type="match status" value="1"/>
</dbReference>
<keyword evidence="11" id="KW-0482">Metalloprotease</keyword>
<dbReference type="InterPro" id="IPR012778">
    <property type="entry name" value="Pept_M1_aminopeptidase"/>
</dbReference>